<dbReference type="Proteomes" id="UP000253606">
    <property type="component" value="Chromosome"/>
</dbReference>
<evidence type="ECO:0000259" key="7">
    <source>
        <dbReference type="Pfam" id="PF25975"/>
    </source>
</evidence>
<feature type="domain" description="CzcB-like C-terminal circularly permuted SH3-like" evidence="7">
    <location>
        <begin position="325"/>
        <end position="378"/>
    </location>
</feature>
<evidence type="ECO:0000256" key="1">
    <source>
        <dbReference type="ARBA" id="ARBA00004196"/>
    </source>
</evidence>
<name>A0A2Z5FU94_9BACT</name>
<dbReference type="InterPro" id="IPR050465">
    <property type="entry name" value="UPF0194_transport"/>
</dbReference>
<gene>
    <name evidence="8" type="ORF">ACPOL_1060</name>
</gene>
<reference evidence="8 9" key="1">
    <citation type="journal article" date="2018" name="Front. Microbiol.">
        <title>Hydrolytic Capabilities as a Key to Environmental Success: Chitinolytic and Cellulolytic Acidobacteria From Acidic Sub-arctic Soils and Boreal Peatlands.</title>
        <authorList>
            <person name="Belova S.E."/>
            <person name="Ravin N.V."/>
            <person name="Pankratov T.A."/>
            <person name="Rakitin A.L."/>
            <person name="Ivanova A.A."/>
            <person name="Beletsky A.V."/>
            <person name="Mardanov A.V."/>
            <person name="Sinninghe Damste J.S."/>
            <person name="Dedysh S.N."/>
        </authorList>
    </citation>
    <scope>NUCLEOTIDE SEQUENCE [LARGE SCALE GENOMIC DNA]</scope>
    <source>
        <strain evidence="8 9">SBC82</strain>
    </source>
</reference>
<keyword evidence="3 4" id="KW-0175">Coiled coil</keyword>
<dbReference type="AlphaFoldDB" id="A0A2Z5FU94"/>
<proteinExistence type="inferred from homology"/>
<dbReference type="EMBL" id="CP030840">
    <property type="protein sequence ID" value="AXC10411.1"/>
    <property type="molecule type" value="Genomic_DNA"/>
</dbReference>
<comment type="similarity">
    <text evidence="2">Belongs to the membrane fusion protein (MFP) (TC 8.A.1) family.</text>
</comment>
<feature type="domain" description="CusB-like beta-barrel" evidence="5">
    <location>
        <begin position="243"/>
        <end position="317"/>
    </location>
</feature>
<accession>A0A2Z5FU94</accession>
<dbReference type="InterPro" id="IPR011053">
    <property type="entry name" value="Single_hybrid_motif"/>
</dbReference>
<dbReference type="Pfam" id="PF25954">
    <property type="entry name" value="Beta-barrel_RND_2"/>
    <property type="match status" value="1"/>
</dbReference>
<dbReference type="InterPro" id="IPR058647">
    <property type="entry name" value="BSH_CzcB-like"/>
</dbReference>
<dbReference type="InterPro" id="IPR006143">
    <property type="entry name" value="RND_pump_MFP"/>
</dbReference>
<dbReference type="PANTHER" id="PTHR32347:SF23">
    <property type="entry name" value="BLL5650 PROTEIN"/>
    <property type="match status" value="1"/>
</dbReference>
<dbReference type="SUPFAM" id="SSF51230">
    <property type="entry name" value="Single hybrid motif"/>
    <property type="match status" value="1"/>
</dbReference>
<dbReference type="GO" id="GO:0022857">
    <property type="term" value="F:transmembrane transporter activity"/>
    <property type="evidence" value="ECO:0007669"/>
    <property type="project" value="InterPro"/>
</dbReference>
<dbReference type="GO" id="GO:0016020">
    <property type="term" value="C:membrane"/>
    <property type="evidence" value="ECO:0007669"/>
    <property type="project" value="InterPro"/>
</dbReference>
<evidence type="ECO:0000256" key="3">
    <source>
        <dbReference type="ARBA" id="ARBA00023054"/>
    </source>
</evidence>
<evidence type="ECO:0000313" key="9">
    <source>
        <dbReference type="Proteomes" id="UP000253606"/>
    </source>
</evidence>
<evidence type="ECO:0000313" key="8">
    <source>
        <dbReference type="EMBL" id="AXC10411.1"/>
    </source>
</evidence>
<organism evidence="8 9">
    <name type="scientific">Acidisarcina polymorpha</name>
    <dbReference type="NCBI Taxonomy" id="2211140"/>
    <lineage>
        <taxon>Bacteria</taxon>
        <taxon>Pseudomonadati</taxon>
        <taxon>Acidobacteriota</taxon>
        <taxon>Terriglobia</taxon>
        <taxon>Terriglobales</taxon>
        <taxon>Acidobacteriaceae</taxon>
        <taxon>Acidisarcina</taxon>
    </lineage>
</organism>
<feature type="domain" description="CzcB-like barrel-sandwich hybrid" evidence="6">
    <location>
        <begin position="52"/>
        <end position="236"/>
    </location>
</feature>
<dbReference type="GO" id="GO:0030313">
    <property type="term" value="C:cell envelope"/>
    <property type="evidence" value="ECO:0007669"/>
    <property type="project" value="UniProtKB-SubCell"/>
</dbReference>
<evidence type="ECO:0000256" key="4">
    <source>
        <dbReference type="SAM" id="Coils"/>
    </source>
</evidence>
<evidence type="ECO:0000259" key="6">
    <source>
        <dbReference type="Pfam" id="PF25973"/>
    </source>
</evidence>
<dbReference type="Gene3D" id="2.40.420.20">
    <property type="match status" value="1"/>
</dbReference>
<evidence type="ECO:0000259" key="5">
    <source>
        <dbReference type="Pfam" id="PF25954"/>
    </source>
</evidence>
<dbReference type="InterPro" id="IPR058649">
    <property type="entry name" value="CzcB_C"/>
</dbReference>
<dbReference type="Gene3D" id="2.40.30.170">
    <property type="match status" value="1"/>
</dbReference>
<dbReference type="NCBIfam" id="TIGR01730">
    <property type="entry name" value="RND_mfp"/>
    <property type="match status" value="1"/>
</dbReference>
<protein>
    <submittedName>
        <fullName evidence="8">Putative RND efflux membrane fusion protein</fullName>
    </submittedName>
</protein>
<evidence type="ECO:0000256" key="2">
    <source>
        <dbReference type="ARBA" id="ARBA00009477"/>
    </source>
</evidence>
<keyword evidence="9" id="KW-1185">Reference proteome</keyword>
<dbReference type="Pfam" id="PF25973">
    <property type="entry name" value="BSH_CzcB"/>
    <property type="match status" value="1"/>
</dbReference>
<dbReference type="InterPro" id="IPR058792">
    <property type="entry name" value="Beta-barrel_RND_2"/>
</dbReference>
<dbReference type="Pfam" id="PF25975">
    <property type="entry name" value="CzcB_C"/>
    <property type="match status" value="1"/>
</dbReference>
<dbReference type="SUPFAM" id="SSF111369">
    <property type="entry name" value="HlyD-like secretion proteins"/>
    <property type="match status" value="1"/>
</dbReference>
<comment type="subcellular location">
    <subcellularLocation>
        <location evidence="1">Cell envelope</location>
    </subcellularLocation>
</comment>
<dbReference type="Gene3D" id="2.40.50.100">
    <property type="match status" value="1"/>
</dbReference>
<dbReference type="KEGG" id="abas:ACPOL_1060"/>
<feature type="coiled-coil region" evidence="4">
    <location>
        <begin position="119"/>
        <end position="207"/>
    </location>
</feature>
<dbReference type="PANTHER" id="PTHR32347">
    <property type="entry name" value="EFFLUX SYSTEM COMPONENT YKNX-RELATED"/>
    <property type="match status" value="1"/>
</dbReference>
<sequence>MLLAAGVFYSIRMLTRSRLPIRVALVQKGDIVSNSSTNGIVEPQVNFEAHAPYPGLVKAVYVHEGDKIKAGELLVAMNDSEARTRVAAALSGLRAAQASYDAVSKGGTQQERYTFAGDLNRTQADRDQAEKQLATLKKLVAQGSASPNEVAAAQQRLDQANASLHILSQRSQAPYSPLDLERAKAALADAQSAYDAAQQTLAQTTVRAPFAGTVYSLPVSATEFVQQGDRLLEVADLTKVQVRAYFDEPEIGQLAVGLPIKIVWDALPGRSWQGHISRVPSTVITYTTRHVGAAIVTVDNADGRLLPDTNVTVTVTTGSISGVLEIPREALHSGEGRDFVYVLDGEKLRRVPVKVGVNNLTAIQIVSGLQEGQTVAVGTTNGQPIVDGVPVKVVR</sequence>